<dbReference type="GO" id="GO:0006508">
    <property type="term" value="P:proteolysis"/>
    <property type="evidence" value="ECO:0007669"/>
    <property type="project" value="InterPro"/>
</dbReference>
<name>A0A085MR71_9BILA</name>
<organism evidence="1">
    <name type="scientific">Trichuris suis</name>
    <name type="common">pig whipworm</name>
    <dbReference type="NCBI Taxonomy" id="68888"/>
    <lineage>
        <taxon>Eukaryota</taxon>
        <taxon>Metazoa</taxon>
        <taxon>Ecdysozoa</taxon>
        <taxon>Nematoda</taxon>
        <taxon>Enoplea</taxon>
        <taxon>Dorylaimia</taxon>
        <taxon>Trichinellida</taxon>
        <taxon>Trichuridae</taxon>
        <taxon>Trichuris</taxon>
    </lineage>
</organism>
<dbReference type="PROSITE" id="PS00141">
    <property type="entry name" value="ASP_PROTEASE"/>
    <property type="match status" value="1"/>
</dbReference>
<evidence type="ECO:0000313" key="1">
    <source>
        <dbReference type="EMBL" id="KFD59717.1"/>
    </source>
</evidence>
<gene>
    <name evidence="1" type="ORF">M514_28100</name>
</gene>
<sequence length="474" mass="52713">MEAPFSGKVFDVKLIPEFDGSSQPVLEWHEKLELVCELCGIADIAHVLPLRLTAGALAVYQQLASEDRKNVERIREALIAAFALDGFAGHKQVASTTLNMGKSHMSSWRTYGDWEPWLVAYQKAFWAAGARMEELTLNELVAQARAIMVNETPIREKNADLAAVAAEASLRIASRKPAIQCHACGGANIARECPTRNSVMSQDDDPLTSAPSMIRETRAGRGVCTDFLPPLTKALPDVLMKVDGVQRRALVDTGSTRCITYAPCCRSWPKEQIHVTTNTKEEFPLPEGIRTAYTEELELSIRNRWLVPYDESKLGPAETLILLTAVNQRSKGKVRPVMAFGELNSYIDTYTAKSDICAPTLREWRRQGVNFCILDLRNADLQVRVDRTLLPYQTAALKTAGIALPDWVLGSLPSLRVVEAATAFIKREANRVTSRWDEPILEKQVHKHREIAAALKVHDPAYGKWDVAGMKARL</sequence>
<dbReference type="GO" id="GO:0004190">
    <property type="term" value="F:aspartic-type endopeptidase activity"/>
    <property type="evidence" value="ECO:0007669"/>
    <property type="project" value="InterPro"/>
</dbReference>
<dbReference type="Proteomes" id="UP000030758">
    <property type="component" value="Unassembled WGS sequence"/>
</dbReference>
<dbReference type="EMBL" id="KL367756">
    <property type="protein sequence ID" value="KFD59717.1"/>
    <property type="molecule type" value="Genomic_DNA"/>
</dbReference>
<reference evidence="1" key="1">
    <citation type="journal article" date="2014" name="Nat. Genet.">
        <title>Genome and transcriptome of the porcine whipworm Trichuris suis.</title>
        <authorList>
            <person name="Jex A.R."/>
            <person name="Nejsum P."/>
            <person name="Schwarz E.M."/>
            <person name="Hu L."/>
            <person name="Young N.D."/>
            <person name="Hall R.S."/>
            <person name="Korhonen P.K."/>
            <person name="Liao S."/>
            <person name="Thamsborg S."/>
            <person name="Xia J."/>
            <person name="Xu P."/>
            <person name="Wang S."/>
            <person name="Scheerlinck J.P."/>
            <person name="Hofmann A."/>
            <person name="Sternberg P.W."/>
            <person name="Wang J."/>
            <person name="Gasser R.B."/>
        </authorList>
    </citation>
    <scope>NUCLEOTIDE SEQUENCE [LARGE SCALE GENOMIC DNA]</scope>
    <source>
        <strain evidence="1">DCEP-RM93F</strain>
    </source>
</reference>
<proteinExistence type="predicted"/>
<protein>
    <submittedName>
        <fullName evidence="1">Uncharacterized protein</fullName>
    </submittedName>
</protein>
<accession>A0A085MR71</accession>
<dbReference type="InterPro" id="IPR001969">
    <property type="entry name" value="Aspartic_peptidase_AS"/>
</dbReference>
<dbReference type="AlphaFoldDB" id="A0A085MR71"/>